<accession>A0A1J5S3I9</accession>
<keyword evidence="4" id="KW-0732">Signal</keyword>
<keyword evidence="6" id="KW-0106">Calcium</keyword>
<dbReference type="GO" id="GO:0046872">
    <property type="term" value="F:metal ion binding"/>
    <property type="evidence" value="ECO:0007669"/>
    <property type="project" value="UniProtKB-KW"/>
</dbReference>
<protein>
    <submittedName>
        <fullName evidence="8">Tannase and feruloyl esterase</fullName>
    </submittedName>
</protein>
<comment type="similarity">
    <text evidence="1">Belongs to the tannase family.</text>
</comment>
<evidence type="ECO:0000256" key="3">
    <source>
        <dbReference type="ARBA" id="ARBA00022723"/>
    </source>
</evidence>
<dbReference type="GO" id="GO:0052689">
    <property type="term" value="F:carboxylic ester hydrolase activity"/>
    <property type="evidence" value="ECO:0007669"/>
    <property type="project" value="UniProtKB-KW"/>
</dbReference>
<dbReference type="PANTHER" id="PTHR33938">
    <property type="entry name" value="FERULOYL ESTERASE B-RELATED"/>
    <property type="match status" value="1"/>
</dbReference>
<dbReference type="PROSITE" id="PS51257">
    <property type="entry name" value="PROKAR_LIPOPROTEIN"/>
    <property type="match status" value="1"/>
</dbReference>
<reference evidence="8" key="1">
    <citation type="submission" date="2016-10" db="EMBL/GenBank/DDBJ databases">
        <title>Sequence of Gallionella enrichment culture.</title>
        <authorList>
            <person name="Poehlein A."/>
            <person name="Muehling M."/>
            <person name="Daniel R."/>
        </authorList>
    </citation>
    <scope>NUCLEOTIDE SEQUENCE</scope>
</reference>
<keyword evidence="2" id="KW-0719">Serine esterase</keyword>
<evidence type="ECO:0000256" key="6">
    <source>
        <dbReference type="ARBA" id="ARBA00022837"/>
    </source>
</evidence>
<evidence type="ECO:0000256" key="2">
    <source>
        <dbReference type="ARBA" id="ARBA00022487"/>
    </source>
</evidence>
<organism evidence="8">
    <name type="scientific">mine drainage metagenome</name>
    <dbReference type="NCBI Taxonomy" id="410659"/>
    <lineage>
        <taxon>unclassified sequences</taxon>
        <taxon>metagenomes</taxon>
        <taxon>ecological metagenomes</taxon>
    </lineage>
</organism>
<dbReference type="SUPFAM" id="SSF53474">
    <property type="entry name" value="alpha/beta-Hydrolases"/>
    <property type="match status" value="1"/>
</dbReference>
<gene>
    <name evidence="8" type="ORF">GALL_153720</name>
</gene>
<dbReference type="PANTHER" id="PTHR33938:SF15">
    <property type="entry name" value="FERULOYL ESTERASE B-RELATED"/>
    <property type="match status" value="1"/>
</dbReference>
<sequence>MRNSLLSIVWFVAGSLALGLLAGCGSSNGILPPSASTCTALSQLASASAPVQPLQITLAKFVAAGSVSSGTTPMPDHCEVQGVVNSRTGVDGVLYGDKFELRLPIAWNGRFMYQGGGGTEGSLPTAYGTAGSAVPALAQGYAVLTQNGGHDNTLLSSGPAFALDPQAQIDFGYRSLDVTTQTAKYLINAFYGRAPDHSYSVGCSTGGKESMAFSQMFPNYYDGIVAGDPVYNQGANTMSENNALQATAAISGTDPVTGAPLYYQSFSASDEQLFTSAILEACDGLDGLVDGVIDNLAACHFDPATYVFKTTSQPLECTGAKTATCLSAAQIAAIKRINTGPVNSSGQPVPNPFKPDGTMLAGYAYDGGFMSPTSGIPSRNIGTATSKPGNLAFAAVQIPYMWMSPPNPSFVPLTLNYDSDMALMSANSPMVANSTDLSAFKADGGKIIFYHGLSDPGPPVIYTENYYNKLASLNGGIASTQNFARLFLIPNMGHCGGGPSTDQFDPLAAIVNWVEKDQAPDTIIASGKNFTSAPTTRSRPLCAYPKTARYTGPVGGDISVAANYTCQ</sequence>
<evidence type="ECO:0000256" key="1">
    <source>
        <dbReference type="ARBA" id="ARBA00006249"/>
    </source>
</evidence>
<comment type="caution">
    <text evidence="8">The sequence shown here is derived from an EMBL/GenBank/DDBJ whole genome shotgun (WGS) entry which is preliminary data.</text>
</comment>
<dbReference type="InterPro" id="IPR029058">
    <property type="entry name" value="AB_hydrolase_fold"/>
</dbReference>
<evidence type="ECO:0000256" key="5">
    <source>
        <dbReference type="ARBA" id="ARBA00022801"/>
    </source>
</evidence>
<dbReference type="Pfam" id="PF07519">
    <property type="entry name" value="Tannase"/>
    <property type="match status" value="1"/>
</dbReference>
<evidence type="ECO:0000256" key="4">
    <source>
        <dbReference type="ARBA" id="ARBA00022729"/>
    </source>
</evidence>
<proteinExistence type="inferred from homology"/>
<evidence type="ECO:0000313" key="8">
    <source>
        <dbReference type="EMBL" id="OIR02658.1"/>
    </source>
</evidence>
<keyword evidence="3" id="KW-0479">Metal-binding</keyword>
<evidence type="ECO:0000256" key="7">
    <source>
        <dbReference type="ARBA" id="ARBA00023157"/>
    </source>
</evidence>
<dbReference type="EMBL" id="MLJW01000073">
    <property type="protein sequence ID" value="OIR02658.1"/>
    <property type="molecule type" value="Genomic_DNA"/>
</dbReference>
<name>A0A1J5S3I9_9ZZZZ</name>
<dbReference type="InterPro" id="IPR011118">
    <property type="entry name" value="Tannase/feruloyl_esterase"/>
</dbReference>
<dbReference type="AlphaFoldDB" id="A0A1J5S3I9"/>
<keyword evidence="5" id="KW-0378">Hydrolase</keyword>
<keyword evidence="7" id="KW-1015">Disulfide bond</keyword>